<organism evidence="1 2">
    <name type="scientific">Musa balbisiana</name>
    <name type="common">Banana</name>
    <dbReference type="NCBI Taxonomy" id="52838"/>
    <lineage>
        <taxon>Eukaryota</taxon>
        <taxon>Viridiplantae</taxon>
        <taxon>Streptophyta</taxon>
        <taxon>Embryophyta</taxon>
        <taxon>Tracheophyta</taxon>
        <taxon>Spermatophyta</taxon>
        <taxon>Magnoliopsida</taxon>
        <taxon>Liliopsida</taxon>
        <taxon>Zingiberales</taxon>
        <taxon>Musaceae</taxon>
        <taxon>Musa</taxon>
    </lineage>
</organism>
<sequence length="348" mass="38630">MYAEAELQLPSFSHGFLQEVAVGSYHGHYSHLPLPDDGFISGFHVGAAGGGLSMGSMVQTCAVSEYDMGGEGDLFKAPEPILEEPSLELDPVTAAIISVGGDVITETIKVADIESIQTDHLNDIFYECKKDLLEESEIEDSISELLDVKIPAVQMDEVPLSEKLSYAEGSMQKSVSSGCLSSVEWIPGGTRRPDFLDFQGLDFEAAILGLRRAYSEGDIQNLGKNNTSIGNTTAVCSSFEQLLTISDVKTERQQKLSRYREKKSKRNFGRKIKVSTWLSFISILFLSLNMLAGRLLQTVNPEFVEGLRRPNSVRLQNQTYQCKRRTRQDVEVISSSHFLPRLQGCFWK</sequence>
<dbReference type="AlphaFoldDB" id="A0A4S8ISB1"/>
<accession>A0A4S8ISB1</accession>
<proteinExistence type="predicted"/>
<name>A0A4S8ISB1_MUSBA</name>
<dbReference type="EMBL" id="PYDT01000009">
    <property type="protein sequence ID" value="THU51094.1"/>
    <property type="molecule type" value="Genomic_DNA"/>
</dbReference>
<protein>
    <recommendedName>
        <fullName evidence="3">CCT domain-containing protein</fullName>
    </recommendedName>
</protein>
<dbReference type="Proteomes" id="UP000317650">
    <property type="component" value="Chromosome 6"/>
</dbReference>
<keyword evidence="2" id="KW-1185">Reference proteome</keyword>
<gene>
    <name evidence="1" type="ORF">C4D60_Mb06t27420</name>
</gene>
<reference evidence="1 2" key="1">
    <citation type="journal article" date="2019" name="Nat. Plants">
        <title>Genome sequencing of Musa balbisiana reveals subgenome evolution and function divergence in polyploid bananas.</title>
        <authorList>
            <person name="Yao X."/>
        </authorList>
    </citation>
    <scope>NUCLEOTIDE SEQUENCE [LARGE SCALE GENOMIC DNA]</scope>
    <source>
        <strain evidence="2">cv. DH-PKW</strain>
        <tissue evidence="1">Leaves</tissue>
    </source>
</reference>
<evidence type="ECO:0008006" key="3">
    <source>
        <dbReference type="Google" id="ProtNLM"/>
    </source>
</evidence>
<evidence type="ECO:0000313" key="1">
    <source>
        <dbReference type="EMBL" id="THU51094.1"/>
    </source>
</evidence>
<evidence type="ECO:0000313" key="2">
    <source>
        <dbReference type="Proteomes" id="UP000317650"/>
    </source>
</evidence>
<comment type="caution">
    <text evidence="1">The sequence shown here is derived from an EMBL/GenBank/DDBJ whole genome shotgun (WGS) entry which is preliminary data.</text>
</comment>